<evidence type="ECO:0000256" key="2">
    <source>
        <dbReference type="ARBA" id="ARBA00004328"/>
    </source>
</evidence>
<proteinExistence type="predicted"/>
<keyword evidence="4" id="KW-1035">Host cytoplasm</keyword>
<sequence length="545" mass="57247">MEGPDGPAQKAPMAEQVQAADGAQSSTYGPPVIVNPTPPNVLAQATAAAAATGDVGDNVPGEVKATYVVAAYYTWNSRSAPNTLIGYMKLGPECNPYTEHMSKMYGGWSGSMSLRLSISGSGIFAGKVLGAVLPPGVKVEDVSEPGVFPHVILDAKTTCAFSVPIFDIRNVDFHLKGDDTVATFGLWVYQPLINPFGTGDSSAVITIETMPGPDFRFCLLRPPSTVDHTRSPHDLLPRNLVGAVENRFNRKPRGLVLAQTAWQVNHHYSTDGITHGWSTVPLADPQIIINSTEITEAQQKIHRVTPVPGTDTVVPGIPNHWPDACGSSTLNNGANSITGTGAGGIVMQITGSDVAENAPTAVKYIVYGTTGSPLAPTINRNNLAIQKISNGAMGANTNGTLATVDYVVKSSDNGKEVNEGVTPLENSSPVFGPIAGNLLALWDTPLLCTHVGANCYSSQLVETAVVCAQGRSVPPGSMAVFTVNNSGEIFQLGVCPDGYLRTGGAAGQRVLLDDSATIEFNGLYSLNTPLPGPHGNTGRSYRMRQ</sequence>
<feature type="non-terminal residue" evidence="7">
    <location>
        <position position="545"/>
    </location>
</feature>
<evidence type="ECO:0000256" key="4">
    <source>
        <dbReference type="ARBA" id="ARBA00023200"/>
    </source>
</evidence>
<dbReference type="GO" id="GO:0044423">
    <property type="term" value="C:virion component"/>
    <property type="evidence" value="ECO:0007669"/>
    <property type="project" value="UniProtKB-KW"/>
</dbReference>
<evidence type="ECO:0000256" key="1">
    <source>
        <dbReference type="ARBA" id="ARBA00004192"/>
    </source>
</evidence>
<dbReference type="Pfam" id="PF00915">
    <property type="entry name" value="Calici_coat"/>
    <property type="match status" value="1"/>
</dbReference>
<evidence type="ECO:0000256" key="3">
    <source>
        <dbReference type="ARBA" id="ARBA00022844"/>
    </source>
</evidence>
<evidence type="ECO:0000259" key="6">
    <source>
        <dbReference type="Pfam" id="PF00915"/>
    </source>
</evidence>
<keyword evidence="3" id="KW-0946">Virion</keyword>
<evidence type="ECO:0000313" key="7">
    <source>
        <dbReference type="EMBL" id="ABC94725.1"/>
    </source>
</evidence>
<feature type="domain" description="Calicivirus coat protein" evidence="6">
    <location>
        <begin position="42"/>
        <end position="284"/>
    </location>
</feature>
<protein>
    <submittedName>
        <fullName evidence="7">Capsid protein</fullName>
    </submittedName>
</protein>
<comment type="subcellular location">
    <subcellularLocation>
        <location evidence="1">Host cytoplasm</location>
    </subcellularLocation>
    <subcellularLocation>
        <location evidence="2">Virion</location>
    </subcellularLocation>
</comment>
<dbReference type="Gene3D" id="2.60.120.20">
    <property type="match status" value="1"/>
</dbReference>
<name>Q2HZ58_9CALI</name>
<feature type="region of interest" description="Disordered" evidence="5">
    <location>
        <begin position="1"/>
        <end position="35"/>
    </location>
</feature>
<dbReference type="EMBL" id="DQ359100">
    <property type="protein sequence ID" value="ABC94725.1"/>
    <property type="molecule type" value="Genomic_RNA"/>
</dbReference>
<feature type="non-terminal residue" evidence="7">
    <location>
        <position position="1"/>
    </location>
</feature>
<organism evidence="7">
    <name type="scientific">Sapovirus Po/2053P4/Brazil</name>
    <dbReference type="NCBI Taxonomy" id="369453"/>
    <lineage>
        <taxon>Viruses</taxon>
        <taxon>Riboviria</taxon>
        <taxon>Orthornavirae</taxon>
        <taxon>Pisuviricota</taxon>
        <taxon>Pisoniviricetes</taxon>
        <taxon>Picornavirales</taxon>
        <taxon>Caliciviridae</taxon>
        <taxon>Sapovirus</taxon>
        <taxon>Sapovirus sapporoense</taxon>
        <taxon>Sapporo virus</taxon>
    </lineage>
</organism>
<dbReference type="InterPro" id="IPR029053">
    <property type="entry name" value="Viral_coat"/>
</dbReference>
<evidence type="ECO:0000256" key="5">
    <source>
        <dbReference type="SAM" id="MobiDB-lite"/>
    </source>
</evidence>
<dbReference type="InterPro" id="IPR004005">
    <property type="entry name" value="Calicivirus_coat"/>
</dbReference>
<dbReference type="SUPFAM" id="SSF88633">
    <property type="entry name" value="Positive stranded ssRNA viruses"/>
    <property type="match status" value="1"/>
</dbReference>
<reference evidence="7" key="1">
    <citation type="submission" date="2006-01" db="EMBL/GenBank/DDBJ databases">
        <title>Molecular Detection and Epidemiology of Porcine Caliciviruses in Brazil.</title>
        <authorList>
            <person name="Lyman W.H."/>
            <person name="Kroeff S.S."/>
            <person name="Munford V."/>
            <person name="Racz M.-L."/>
            <person name="Vinje J."/>
        </authorList>
    </citation>
    <scope>NUCLEOTIDE SEQUENCE</scope>
    <source>
        <strain evidence="7">Po/2053P4/Brazil</strain>
    </source>
</reference>
<accession>Q2HZ58</accession>
<dbReference type="GO" id="GO:0030430">
    <property type="term" value="C:host cell cytoplasm"/>
    <property type="evidence" value="ECO:0007669"/>
    <property type="project" value="UniProtKB-SubCell"/>
</dbReference>